<evidence type="ECO:0000313" key="3">
    <source>
        <dbReference type="EMBL" id="PKQ67101.1"/>
    </source>
</evidence>
<keyword evidence="4" id="KW-1185">Reference proteome</keyword>
<dbReference type="InterPro" id="IPR011008">
    <property type="entry name" value="Dimeric_a/b-barrel"/>
</dbReference>
<dbReference type="InterPro" id="IPR005545">
    <property type="entry name" value="YCII"/>
</dbReference>
<comment type="caution">
    <text evidence="3">The sequence shown here is derived from an EMBL/GenBank/DDBJ whole genome shotgun (WGS) entry which is preliminary data.</text>
</comment>
<name>A0A2N3I9U6_9BACT</name>
<dbReference type="AlphaFoldDB" id="A0A2N3I9U6"/>
<dbReference type="GO" id="GO:0016787">
    <property type="term" value="F:hydrolase activity"/>
    <property type="evidence" value="ECO:0007669"/>
    <property type="project" value="UniProtKB-KW"/>
</dbReference>
<dbReference type="PANTHER" id="PTHR37828:SF1">
    <property type="entry name" value="YCII-RELATED DOMAIN-CONTAINING PROTEIN"/>
    <property type="match status" value="1"/>
</dbReference>
<dbReference type="Gene3D" id="3.30.70.1060">
    <property type="entry name" value="Dimeric alpha+beta barrel"/>
    <property type="match status" value="1"/>
</dbReference>
<reference evidence="3 4" key="1">
    <citation type="journal article" date="2017" name="Front. Microbiol.">
        <title>Labilibaculum manganireducens gen. nov., sp. nov. and Labilibaculum filiforme sp. nov., Novel Bacteroidetes Isolated from Subsurface Sediments of the Baltic Sea.</title>
        <authorList>
            <person name="Vandieken V."/>
            <person name="Marshall I.P."/>
            <person name="Niemann H."/>
            <person name="Engelen B."/>
            <person name="Cypionka H."/>
        </authorList>
    </citation>
    <scope>NUCLEOTIDE SEQUENCE [LARGE SCALE GENOMIC DNA]</scope>
    <source>
        <strain evidence="3 4">59.10-2M</strain>
    </source>
</reference>
<comment type="similarity">
    <text evidence="1">Belongs to the YciI family.</text>
</comment>
<evidence type="ECO:0000313" key="4">
    <source>
        <dbReference type="Proteomes" id="UP000233618"/>
    </source>
</evidence>
<gene>
    <name evidence="3" type="ORF">BZG01_08345</name>
</gene>
<dbReference type="RefSeq" id="WP_101309379.1">
    <property type="nucleotide sequence ID" value="NZ_MVDE01000010.1"/>
</dbReference>
<evidence type="ECO:0000256" key="1">
    <source>
        <dbReference type="ARBA" id="ARBA00007689"/>
    </source>
</evidence>
<sequence length="96" mass="10977">MFIISLTYKVPIEKVEEELNNHVQYLKEQYALGNFQASGRKVQRTGGVILSTVKDKKQLEEILAKDPFHKNDLADYAITEFIPSMTSDELTCLLEV</sequence>
<protein>
    <submittedName>
        <fullName evidence="3">GTP cyclohydrolase</fullName>
    </submittedName>
</protein>
<keyword evidence="3" id="KW-0378">Hydrolase</keyword>
<dbReference type="Pfam" id="PF03795">
    <property type="entry name" value="YCII"/>
    <property type="match status" value="1"/>
</dbReference>
<dbReference type="Proteomes" id="UP000233618">
    <property type="component" value="Unassembled WGS sequence"/>
</dbReference>
<proteinExistence type="inferred from homology"/>
<evidence type="ECO:0000259" key="2">
    <source>
        <dbReference type="Pfam" id="PF03795"/>
    </source>
</evidence>
<dbReference type="PANTHER" id="PTHR37828">
    <property type="entry name" value="GSR2449 PROTEIN"/>
    <property type="match status" value="1"/>
</dbReference>
<dbReference type="EMBL" id="MVDE01000010">
    <property type="protein sequence ID" value="PKQ67101.1"/>
    <property type="molecule type" value="Genomic_DNA"/>
</dbReference>
<accession>A0A2N3I9U6</accession>
<organism evidence="3 4">
    <name type="scientific">Labilibaculum manganireducens</name>
    <dbReference type="NCBI Taxonomy" id="1940525"/>
    <lineage>
        <taxon>Bacteria</taxon>
        <taxon>Pseudomonadati</taxon>
        <taxon>Bacteroidota</taxon>
        <taxon>Bacteroidia</taxon>
        <taxon>Marinilabiliales</taxon>
        <taxon>Marinifilaceae</taxon>
        <taxon>Labilibaculum</taxon>
    </lineage>
</organism>
<feature type="domain" description="YCII-related" evidence="2">
    <location>
        <begin position="1"/>
        <end position="81"/>
    </location>
</feature>
<dbReference type="SUPFAM" id="SSF54909">
    <property type="entry name" value="Dimeric alpha+beta barrel"/>
    <property type="match status" value="1"/>
</dbReference>